<evidence type="ECO:0000313" key="1">
    <source>
        <dbReference type="EMBL" id="KKN18074.1"/>
    </source>
</evidence>
<comment type="caution">
    <text evidence="1">The sequence shown here is derived from an EMBL/GenBank/DDBJ whole genome shotgun (WGS) entry which is preliminary data.</text>
</comment>
<name>A0A0F9NJK8_9ZZZZ</name>
<sequence length="1501" mass="156344">MAGKVNEAYRVWYALKLTTGAPATSVDDADQTIIIRDPGDTATMIDPTVVEVGNGLYYFDISAAFTDGYGSGQYGGTIAIDSSSPVLVDTLSVNVEFFMIDTDDFIFSLYDIAGNGPAISIDSTASNTNTVVGVDGTWSNPVSTSAAAKVLALALPTHRINVRGIITLTEDWDYDDEAYSFQGAGRGTGSWVTIDGYGVSATIFRDLNVFGPTKAGGNTFDMIGCFVSATPDAIEMGGTLTDCIIWGVMETRSGQFLRFINCSVWGINATIDMVADNSDVFLQNIANTWTIINSNASNSSIEASSAEGGALVLDSSCVLGSAFLAGNMEVTDNSAGMTVDTSRLTTTLVSDSVWDEAAADHVITGTTGEAALLRLYDDGERVSIHIDAVNGTAGSTLGVHGTPDNPCTTDTDAQTLYTALGVKVVTIIGNATLAVLHTDVFFYNHSVIGVLNLGGLAHSLCAFHDLILIGGVSTGAKNFHRCVFNEDVYPGTSRDCFSIFASSQAITNYTTLLNYDIIQAATWNLDAGLVFLSVTKLSGDLTLAGMTTGIAELQFVSGSLTIDSTCTGGSITVTGDGYLVDNSGPGCTVVSHSMTKNTIWNESVSDHTTAGSMGQAALFQLYNDGRHVSIHVDMSGDGTAGTVLGVNGTPDNPCATDVEAKTLYTALGISAVTVHGFPAVLTTSHSNVDFYSVADIAILDFGSQDISGCYFHAPLTTEGILGAGWGGTWYGAVIQYAEKVQGLGYDNILTGSITVETFLSLRNPSTGFGSQFVDLEPLGAATISFSGATGRYKLVNQTGAATSVFDFTAGQLTIDSTCTAGTVTVRGNVQVIDNSAAGCVVDVSGVQANLTTDAVWDEYVSDHTTLGTTGEAELLALYNDGERVSVYLDTTSGTAGAVLGVNGTVRNPCLTDTDAKTVYTALGVKVLSIVSSNTTLTTSHSGVRFFPAGDNPSVAINGQDVSNCDFLAVPINGVAVGAFIAKDSSFGITSGYAGVHWNCFVYGTIGVAGSGFLIDGFSTNSVTFDLVAGVIKLIRFGGPVVLTNLTTGISICSFVGGSLTIDNTCTGGTVTVSGNVEVIDNSGSGCTVDVSSVQSNLTTDAVWDGYVSDHITVGTTGRAALLKLYDGLDGKGPAVYYDGKVSNTGTVLGVDGTLDNPVSSEASMRTIGDVLGIKRCVVGSIAVLGQELTLSQAYLSWVFDGNKETGSWIELNGKNVDLCQFEGLSVMTSTVQDGFATFINCQLNHQIDMQGLYKRCILHGTMSIKAGGFARIIDCVNWNPEDVASQRFDMNGTGSLHATGLDGFTEIRNLTAGGTVELASSQGALVQLTSTCTGGDITLAGAIELDDQSNGPIIDISRLSDSLVSTRLTAAHGAGSWESATSTTTTLEGHSVTQMNATPGQAVIITTQVMDASAERIDGYVPQIDYIIDPTSVMFTGYPVAMIRMAEGVYSSNVDIPVGISAVGTYIVSVSYNRPGTILTQYEVFLINVALAFGNSSVSPL</sequence>
<accession>A0A0F9NJK8</accession>
<reference evidence="1" key="1">
    <citation type="journal article" date="2015" name="Nature">
        <title>Complex archaea that bridge the gap between prokaryotes and eukaryotes.</title>
        <authorList>
            <person name="Spang A."/>
            <person name="Saw J.H."/>
            <person name="Jorgensen S.L."/>
            <person name="Zaremba-Niedzwiedzka K."/>
            <person name="Martijn J."/>
            <person name="Lind A.E."/>
            <person name="van Eijk R."/>
            <person name="Schleper C."/>
            <person name="Guy L."/>
            <person name="Ettema T.J."/>
        </authorList>
    </citation>
    <scope>NUCLEOTIDE SEQUENCE</scope>
</reference>
<proteinExistence type="predicted"/>
<protein>
    <submittedName>
        <fullName evidence="1">Uncharacterized protein</fullName>
    </submittedName>
</protein>
<organism evidence="1">
    <name type="scientific">marine sediment metagenome</name>
    <dbReference type="NCBI Taxonomy" id="412755"/>
    <lineage>
        <taxon>unclassified sequences</taxon>
        <taxon>metagenomes</taxon>
        <taxon>ecological metagenomes</taxon>
    </lineage>
</organism>
<gene>
    <name evidence="1" type="ORF">LCGC14_0959330</name>
</gene>
<dbReference type="EMBL" id="LAZR01003461">
    <property type="protein sequence ID" value="KKN18074.1"/>
    <property type="molecule type" value="Genomic_DNA"/>
</dbReference>